<reference evidence="2 3" key="2">
    <citation type="journal article" date="2019" name="Microbiol. Resour. Announc.">
        <title>Complete Genome Sequence of Klebsiella pneumoniae Myophage May.</title>
        <authorList>
            <person name="Nguyen K.T."/>
            <person name="Bonasera R."/>
            <person name="Benson G."/>
            <person name="Hernandez-Morales A.C."/>
            <person name="Gill J.J."/>
            <person name="Liu M."/>
        </authorList>
    </citation>
    <scope>NUCLEOTIDE SEQUENCE [LARGE SCALE GENOMIC DNA]</scope>
</reference>
<sequence length="100" mass="11468">MSNELKVTTQPVVSTKSVVHPIVSAVNNYIRGMETPTPVGAAQKFHSLAVDSLLRSEEDEIFYDFDDRYKVKFEEYGRQKVAVFWSPWLGGVSWRIEDDK</sequence>
<gene>
    <name evidence="2" type="ORF">CPT_May_014</name>
</gene>
<dbReference type="InterPro" id="IPR055678">
    <property type="entry name" value="DUF7254"/>
</dbReference>
<reference evidence="3" key="1">
    <citation type="submission" date="2017-11" db="EMBL/GenBank/DDBJ databases">
        <title>Complete Genome of Klebsiella pneumoniae Myophage May.</title>
        <authorList>
            <person name="Nguyen K."/>
            <person name="Bonasera R."/>
            <person name="Gill J.J."/>
            <person name="Liu M."/>
        </authorList>
    </citation>
    <scope>NUCLEOTIDE SEQUENCE [LARGE SCALE GENOMIC DNA]</scope>
</reference>
<accession>A0A2H5BNQ0</accession>
<dbReference type="Pfam" id="PF23912">
    <property type="entry name" value="DUF7254"/>
    <property type="match status" value="1"/>
</dbReference>
<feature type="domain" description="DUF7254" evidence="1">
    <location>
        <begin position="1"/>
        <end position="100"/>
    </location>
</feature>
<dbReference type="Proteomes" id="UP000241345">
    <property type="component" value="Segment"/>
</dbReference>
<keyword evidence="3" id="KW-1185">Reference proteome</keyword>
<organism evidence="2 3">
    <name type="scientific">Klebsiella phage May</name>
    <dbReference type="NCBI Taxonomy" id="2054272"/>
    <lineage>
        <taxon>Viruses</taxon>
        <taxon>Duplodnaviria</taxon>
        <taxon>Heunggongvirae</taxon>
        <taxon>Uroviricota</taxon>
        <taxon>Caudoviricetes</taxon>
        <taxon>Pantevenvirales</taxon>
        <taxon>Ackermannviridae</taxon>
        <taxon>Taipeivirus</taxon>
        <taxon>Taipeivirus may</taxon>
    </lineage>
</organism>
<evidence type="ECO:0000313" key="2">
    <source>
        <dbReference type="EMBL" id="AUG87935.1"/>
    </source>
</evidence>
<dbReference type="EMBL" id="MG428991">
    <property type="protein sequence ID" value="AUG87935.1"/>
    <property type="molecule type" value="Genomic_DNA"/>
</dbReference>
<name>A0A2H5BNQ0_9CAUD</name>
<proteinExistence type="predicted"/>
<evidence type="ECO:0000259" key="1">
    <source>
        <dbReference type="Pfam" id="PF23912"/>
    </source>
</evidence>
<protein>
    <recommendedName>
        <fullName evidence="1">DUF7254 domain-containing protein</fullName>
    </recommendedName>
</protein>
<evidence type="ECO:0000313" key="3">
    <source>
        <dbReference type="Proteomes" id="UP000241345"/>
    </source>
</evidence>